<organism evidence="2">
    <name type="scientific">Rhipicephalus pulchellus</name>
    <name type="common">Yellow backed tick</name>
    <name type="synonym">Dermacentor pulchellus</name>
    <dbReference type="NCBI Taxonomy" id="72859"/>
    <lineage>
        <taxon>Eukaryota</taxon>
        <taxon>Metazoa</taxon>
        <taxon>Ecdysozoa</taxon>
        <taxon>Arthropoda</taxon>
        <taxon>Chelicerata</taxon>
        <taxon>Arachnida</taxon>
        <taxon>Acari</taxon>
        <taxon>Parasitiformes</taxon>
        <taxon>Ixodida</taxon>
        <taxon>Ixodoidea</taxon>
        <taxon>Ixodidae</taxon>
        <taxon>Rhipicephalinae</taxon>
        <taxon>Rhipicephalus</taxon>
        <taxon>Rhipicephalus</taxon>
    </lineage>
</organism>
<feature type="compositionally biased region" description="Polar residues" evidence="1">
    <location>
        <begin position="431"/>
        <end position="440"/>
    </location>
</feature>
<protein>
    <recommendedName>
        <fullName evidence="3">Retrotransposon gag domain-containing protein</fullName>
    </recommendedName>
</protein>
<evidence type="ECO:0000313" key="2">
    <source>
        <dbReference type="EMBL" id="JAA63472.1"/>
    </source>
</evidence>
<evidence type="ECO:0000256" key="1">
    <source>
        <dbReference type="SAM" id="MobiDB-lite"/>
    </source>
</evidence>
<name>L7MI22_RHIPC</name>
<feature type="region of interest" description="Disordered" evidence="1">
    <location>
        <begin position="365"/>
        <end position="440"/>
    </location>
</feature>
<sequence>RKYNFYVTYLWWRLRLFPVPFTKLRNGRIIACPTMSQVEETSSSPPAPPVASTYIVLSPARDPGVFSGQDDVDIDKWINLYERISASYRWDPTLMLANVLSYLAGPPRVWFETHEAEITSWESFKDKIRDLFGNTAGRQMAARNQLAACAQTSTESYAAYIHDVIALCRLVDEHMSVSEKVSHVLKDIADDAFNLLVYNNVATVDAIIKECRRFEEAKSHRITKRFTRLPNTAATSSCEGTRQPPTYDNLTRIFRREIEAASPAPIHPPVLTTHASDPPRPSVAFIQAVVRQAFANLDLPSACPLGRPDVQPYSPGHARRSPPTMPFRNPSEWRTPNDQPMCFSCHQPEHVCRYCRRRFSNPPRETFSTLTYMHPTTSTRSATAPHDFYSSSSHEPPPTDASSPDRRYFRSPSPQRRQSLSPQPRRSSSPTFSARSQQEN</sequence>
<reference evidence="2" key="1">
    <citation type="submission" date="2012-11" db="EMBL/GenBank/DDBJ databases">
        <authorList>
            <person name="Lucero-Rivera Y.E."/>
            <person name="Tovar-Ramirez D."/>
        </authorList>
    </citation>
    <scope>NUCLEOTIDE SEQUENCE</scope>
    <source>
        <tissue evidence="2">Salivary gland</tissue>
    </source>
</reference>
<proteinExistence type="evidence at transcript level"/>
<evidence type="ECO:0008006" key="3">
    <source>
        <dbReference type="Google" id="ProtNLM"/>
    </source>
</evidence>
<feature type="compositionally biased region" description="Low complexity" evidence="1">
    <location>
        <begin position="410"/>
        <end position="430"/>
    </location>
</feature>
<dbReference type="PANTHER" id="PTHR33194:SF4">
    <property type="entry name" value="CCHC-TYPE DOMAIN-CONTAINING PROTEIN"/>
    <property type="match status" value="1"/>
</dbReference>
<dbReference type="AlphaFoldDB" id="L7MI22"/>
<dbReference type="EMBL" id="GACK01001562">
    <property type="protein sequence ID" value="JAA63472.1"/>
    <property type="molecule type" value="mRNA"/>
</dbReference>
<feature type="compositionally biased region" description="Polar residues" evidence="1">
    <location>
        <begin position="366"/>
        <end position="382"/>
    </location>
</feature>
<reference evidence="2" key="2">
    <citation type="journal article" date="2015" name="J. Proteomics">
        <title>Sexual differences in the sialomes of the zebra tick, Rhipicephalus pulchellus.</title>
        <authorList>
            <person name="Tan A.W."/>
            <person name="Francischetti I.M."/>
            <person name="Slovak M."/>
            <person name="Kini R.M."/>
            <person name="Ribeiro J.M."/>
        </authorList>
    </citation>
    <scope>NUCLEOTIDE SEQUENCE</scope>
    <source>
        <tissue evidence="2">Salivary gland</tissue>
    </source>
</reference>
<feature type="non-terminal residue" evidence="2">
    <location>
        <position position="1"/>
    </location>
</feature>
<dbReference type="PANTHER" id="PTHR33194">
    <property type="entry name" value="ZINC KNUCKLE DOMAINCONTAINING PROTEIN"/>
    <property type="match status" value="1"/>
</dbReference>
<feature type="region of interest" description="Disordered" evidence="1">
    <location>
        <begin position="309"/>
        <end position="333"/>
    </location>
</feature>
<accession>L7MI22</accession>